<dbReference type="AlphaFoldDB" id="A0A517YM74"/>
<sequence length="224" mass="24926" precursor="true">MPKLNLCLSLLLTLALSSLSLQAETPAKQSVVWQLDNLEKIGGNKVTLVGKPRVIETEKGKAIEFDGKGDALYLDTNPLAGLKEFTVEVIFRPAAGGPKEQRYLHFQPTGSEDRVLFETRLPVDGQWFLDTYLQTGEGKHTLFAKDSLHPLGPWYHAALVVQPKKMQHYVDGKEELAADIELTPLAAGQTSIGVRFNKVHWYQGAIRQIRITPAALKPEEFLKP</sequence>
<dbReference type="Pfam" id="PF13385">
    <property type="entry name" value="Laminin_G_3"/>
    <property type="match status" value="1"/>
</dbReference>
<dbReference type="InterPro" id="IPR013320">
    <property type="entry name" value="ConA-like_dom_sf"/>
</dbReference>
<protein>
    <recommendedName>
        <fullName evidence="4">LamG domain-containing protein</fullName>
    </recommendedName>
</protein>
<dbReference type="Gene3D" id="2.60.120.200">
    <property type="match status" value="1"/>
</dbReference>
<dbReference type="RefSeq" id="WP_145098250.1">
    <property type="nucleotide sequence ID" value="NZ_CP036274.1"/>
</dbReference>
<dbReference type="KEGG" id="aagg:ETAA8_64690"/>
<evidence type="ECO:0000313" key="2">
    <source>
        <dbReference type="EMBL" id="QDU31316.1"/>
    </source>
</evidence>
<dbReference type="OrthoDB" id="851894at2"/>
<keyword evidence="1" id="KW-0732">Signal</keyword>
<keyword evidence="3" id="KW-1185">Reference proteome</keyword>
<feature type="chain" id="PRO_5022231947" description="LamG domain-containing protein" evidence="1">
    <location>
        <begin position="24"/>
        <end position="224"/>
    </location>
</feature>
<dbReference type="EMBL" id="CP036274">
    <property type="protein sequence ID" value="QDU31316.1"/>
    <property type="molecule type" value="Genomic_DNA"/>
</dbReference>
<proteinExistence type="predicted"/>
<dbReference type="SUPFAM" id="SSF49899">
    <property type="entry name" value="Concanavalin A-like lectins/glucanases"/>
    <property type="match status" value="1"/>
</dbReference>
<evidence type="ECO:0000256" key="1">
    <source>
        <dbReference type="SAM" id="SignalP"/>
    </source>
</evidence>
<reference evidence="2 3" key="1">
    <citation type="submission" date="2019-02" db="EMBL/GenBank/DDBJ databases">
        <title>Deep-cultivation of Planctomycetes and their phenomic and genomic characterization uncovers novel biology.</title>
        <authorList>
            <person name="Wiegand S."/>
            <person name="Jogler M."/>
            <person name="Boedeker C."/>
            <person name="Pinto D."/>
            <person name="Vollmers J."/>
            <person name="Rivas-Marin E."/>
            <person name="Kohn T."/>
            <person name="Peeters S.H."/>
            <person name="Heuer A."/>
            <person name="Rast P."/>
            <person name="Oberbeckmann S."/>
            <person name="Bunk B."/>
            <person name="Jeske O."/>
            <person name="Meyerdierks A."/>
            <person name="Storesund J.E."/>
            <person name="Kallscheuer N."/>
            <person name="Luecker S."/>
            <person name="Lage O.M."/>
            <person name="Pohl T."/>
            <person name="Merkel B.J."/>
            <person name="Hornburger P."/>
            <person name="Mueller R.-W."/>
            <person name="Bruemmer F."/>
            <person name="Labrenz M."/>
            <person name="Spormann A.M."/>
            <person name="Op den Camp H."/>
            <person name="Overmann J."/>
            <person name="Amann R."/>
            <person name="Jetten M.S.M."/>
            <person name="Mascher T."/>
            <person name="Medema M.H."/>
            <person name="Devos D.P."/>
            <person name="Kaster A.-K."/>
            <person name="Ovreas L."/>
            <person name="Rohde M."/>
            <person name="Galperin M.Y."/>
            <person name="Jogler C."/>
        </authorList>
    </citation>
    <scope>NUCLEOTIDE SEQUENCE [LARGE SCALE GENOMIC DNA]</scope>
    <source>
        <strain evidence="2 3">ETA_A8</strain>
    </source>
</reference>
<dbReference type="Proteomes" id="UP000315017">
    <property type="component" value="Chromosome"/>
</dbReference>
<organism evidence="2 3">
    <name type="scientific">Anatilimnocola aggregata</name>
    <dbReference type="NCBI Taxonomy" id="2528021"/>
    <lineage>
        <taxon>Bacteria</taxon>
        <taxon>Pseudomonadati</taxon>
        <taxon>Planctomycetota</taxon>
        <taxon>Planctomycetia</taxon>
        <taxon>Pirellulales</taxon>
        <taxon>Pirellulaceae</taxon>
        <taxon>Anatilimnocola</taxon>
    </lineage>
</organism>
<gene>
    <name evidence="2" type="ORF">ETAA8_64690</name>
</gene>
<evidence type="ECO:0008006" key="4">
    <source>
        <dbReference type="Google" id="ProtNLM"/>
    </source>
</evidence>
<evidence type="ECO:0000313" key="3">
    <source>
        <dbReference type="Proteomes" id="UP000315017"/>
    </source>
</evidence>
<accession>A0A517YM74</accession>
<feature type="signal peptide" evidence="1">
    <location>
        <begin position="1"/>
        <end position="23"/>
    </location>
</feature>
<name>A0A517YM74_9BACT</name>